<feature type="compositionally biased region" description="Low complexity" evidence="7">
    <location>
        <begin position="309"/>
        <end position="328"/>
    </location>
</feature>
<dbReference type="Gene3D" id="2.30.30.60">
    <property type="match status" value="1"/>
</dbReference>
<feature type="region of interest" description="Disordered" evidence="7">
    <location>
        <begin position="309"/>
        <end position="340"/>
    </location>
</feature>
<dbReference type="GO" id="GO:0050982">
    <property type="term" value="P:detection of mechanical stimulus"/>
    <property type="evidence" value="ECO:0007669"/>
    <property type="project" value="UniProtKB-ARBA"/>
</dbReference>
<keyword evidence="5 8" id="KW-1133">Transmembrane helix</keyword>
<evidence type="ECO:0000259" key="9">
    <source>
        <dbReference type="PROSITE" id="PS50222"/>
    </source>
</evidence>
<reference evidence="10" key="1">
    <citation type="submission" date="2014-06" db="EMBL/GenBank/DDBJ databases">
        <authorList>
            <person name="Ju J."/>
            <person name="Zhang J."/>
        </authorList>
    </citation>
    <scope>NUCLEOTIDE SEQUENCE</scope>
    <source>
        <strain evidence="10">SscI8</strain>
    </source>
</reference>
<evidence type="ECO:0000313" key="10">
    <source>
        <dbReference type="EMBL" id="CDU25931.1"/>
    </source>
</evidence>
<protein>
    <recommendedName>
        <fullName evidence="9">EF-hand domain-containing protein</fullName>
    </recommendedName>
</protein>
<dbReference type="InterPro" id="IPR006685">
    <property type="entry name" value="MscS_channel_2nd"/>
</dbReference>
<organism evidence="10">
    <name type="scientific">Sporisorium scitamineum</name>
    <dbReference type="NCBI Taxonomy" id="49012"/>
    <lineage>
        <taxon>Eukaryota</taxon>
        <taxon>Fungi</taxon>
        <taxon>Dikarya</taxon>
        <taxon>Basidiomycota</taxon>
        <taxon>Ustilaginomycotina</taxon>
        <taxon>Ustilaginomycetes</taxon>
        <taxon>Ustilaginales</taxon>
        <taxon>Ustilaginaceae</taxon>
        <taxon>Sporisorium</taxon>
    </lineage>
</organism>
<feature type="region of interest" description="Disordered" evidence="7">
    <location>
        <begin position="832"/>
        <end position="905"/>
    </location>
</feature>
<feature type="transmembrane region" description="Helical" evidence="8">
    <location>
        <begin position="267"/>
        <end position="291"/>
    </location>
</feature>
<feature type="transmembrane region" description="Helical" evidence="8">
    <location>
        <begin position="599"/>
        <end position="623"/>
    </location>
</feature>
<dbReference type="InterPro" id="IPR058650">
    <property type="entry name" value="Msy1/2-like"/>
</dbReference>
<dbReference type="PANTHER" id="PTHR31323">
    <property type="entry name" value="MECHANOSENSITIVE ION CHANNEL PROTEIN MSY2"/>
    <property type="match status" value="1"/>
</dbReference>
<dbReference type="GO" id="GO:0008381">
    <property type="term" value="F:mechanosensitive monoatomic ion channel activity"/>
    <property type="evidence" value="ECO:0007669"/>
    <property type="project" value="UniProtKB-ARBA"/>
</dbReference>
<evidence type="ECO:0000256" key="6">
    <source>
        <dbReference type="ARBA" id="ARBA00023136"/>
    </source>
</evidence>
<feature type="domain" description="EF-hand" evidence="9">
    <location>
        <begin position="512"/>
        <end position="547"/>
    </location>
</feature>
<dbReference type="GO" id="GO:0005262">
    <property type="term" value="F:calcium channel activity"/>
    <property type="evidence" value="ECO:0007669"/>
    <property type="project" value="TreeGrafter"/>
</dbReference>
<feature type="transmembrane region" description="Helical" evidence="8">
    <location>
        <begin position="223"/>
        <end position="246"/>
    </location>
</feature>
<evidence type="ECO:0000256" key="7">
    <source>
        <dbReference type="SAM" id="MobiDB-lite"/>
    </source>
</evidence>
<dbReference type="AlphaFoldDB" id="A0A127ZII7"/>
<comment type="similarity">
    <text evidence="2">Belongs to the MscS (TC 1.A.23) family.</text>
</comment>
<keyword evidence="3" id="KW-0813">Transport</keyword>
<dbReference type="Pfam" id="PF25886">
    <property type="entry name" value="Msy1"/>
    <property type="match status" value="1"/>
</dbReference>
<comment type="subcellular location">
    <subcellularLocation>
        <location evidence="1">Membrane</location>
        <topology evidence="1">Multi-pass membrane protein</topology>
    </subcellularLocation>
</comment>
<feature type="compositionally biased region" description="Polar residues" evidence="7">
    <location>
        <begin position="329"/>
        <end position="340"/>
    </location>
</feature>
<evidence type="ECO:0000256" key="4">
    <source>
        <dbReference type="ARBA" id="ARBA00022692"/>
    </source>
</evidence>
<accession>A0A127ZII7</accession>
<name>A0A127ZII7_9BASI</name>
<dbReference type="InterPro" id="IPR023408">
    <property type="entry name" value="MscS_beta-dom_sf"/>
</dbReference>
<feature type="transmembrane region" description="Helical" evidence="8">
    <location>
        <begin position="182"/>
        <end position="203"/>
    </location>
</feature>
<dbReference type="OrthoDB" id="544685at2759"/>
<dbReference type="InterPro" id="IPR002048">
    <property type="entry name" value="EF_hand_dom"/>
</dbReference>
<dbReference type="SUPFAM" id="SSF50182">
    <property type="entry name" value="Sm-like ribonucleoproteins"/>
    <property type="match status" value="1"/>
</dbReference>
<dbReference type="Pfam" id="PF00924">
    <property type="entry name" value="MS_channel_2nd"/>
    <property type="match status" value="1"/>
</dbReference>
<sequence>MSAPWTRVPGGGASASGPTCRGSDDSATLNQPVRTYDAPLAGQPVTSTSYYDNVADYPSEKEYESYPSNYGGSGQWANDGGSDLSPTYPPTQSAQQQQQQQQRRRHDYSPSTDMSTRLEAAMNKGASAASAKRPGYQRQDSDSWERLLKGAGYSHDSANSSFVGLNRRHAEGPKLGHPSVRLVLYILIPTILFWIPGTIALFIYDARPANQFKKPTVLDVGIFWWSIWLSSIWIGWWACRVGAILIPRILRWTVGNLHQKMRRYTEFLIVTEKYVAFFLWTILLFALWLAIVIGNFQGADKAAIESASLSPTNSTSTTGSSSSSSGTTVITQKDNDSSWPSTSDIMLSGYRLWFGVCLSAAILLGEKLFIQGIAYNFHRVSYEDRISTSKFNIKVLTTLYENSKNIQRKDTYIAAEHEAKRKTAGLHLARQRLRKTGQKVRDAALQSTSVLGTVASEIAGQGVLQPGNPRSVVVSSLNSRKQTQALARRIWYSFCPPGKSELIVDDIIHCFPDAVTAEVAFEIFDRDLNGDITKDELEAACIEIHRERLALQLSMRDVDSAVGRLDSIFMSVFILIAAIIIAAMLSVAFSTLVTSFGTLILGLSWLIGSTAQETLGAIIFLFIKHPYDVGDRVDVGDDQYIVKEMRLLTTVFKTTNGKNVMISHSQLATKPIVNLRRSGAIEETFKFEVAYSTSFAQIEALRTKMVHWLEGEKRDFLPGLDINVVDFQEQGSLLLSAGIRYKSNWQQGGLKAQRRNRWLCQLKVFLAECRIYGPKGDPKETALNHVTIVPFPPPETVNTFTTAEAGVQNTLGAGERPYKFMDAGATFGGHDVFDDVGGEGGTAPATASPSRPLSPANALEQGRMRSRSPAGMPTSSTGPAPPYALSRRAADMGESYELTDQSHRI</sequence>
<dbReference type="PANTHER" id="PTHR31323:SF15">
    <property type="entry name" value="MECHANOSENSITIVE ION CHANNEL PROTEIN MSY1"/>
    <property type="match status" value="1"/>
</dbReference>
<dbReference type="EMBL" id="LK056692">
    <property type="protein sequence ID" value="CDU25931.1"/>
    <property type="molecule type" value="Genomic_DNA"/>
</dbReference>
<gene>
    <name evidence="10" type="ORF">SPSC_06102</name>
</gene>
<dbReference type="GO" id="GO:0005886">
    <property type="term" value="C:plasma membrane"/>
    <property type="evidence" value="ECO:0007669"/>
    <property type="project" value="UniProtKB-ARBA"/>
</dbReference>
<dbReference type="GO" id="GO:0006874">
    <property type="term" value="P:intracellular calcium ion homeostasis"/>
    <property type="evidence" value="ECO:0007669"/>
    <property type="project" value="TreeGrafter"/>
</dbReference>
<dbReference type="GO" id="GO:0005509">
    <property type="term" value="F:calcium ion binding"/>
    <property type="evidence" value="ECO:0007669"/>
    <property type="project" value="InterPro"/>
</dbReference>
<dbReference type="PROSITE" id="PS50222">
    <property type="entry name" value="EF_HAND_2"/>
    <property type="match status" value="1"/>
</dbReference>
<evidence type="ECO:0000256" key="3">
    <source>
        <dbReference type="ARBA" id="ARBA00022448"/>
    </source>
</evidence>
<feature type="region of interest" description="Disordered" evidence="7">
    <location>
        <begin position="1"/>
        <end position="112"/>
    </location>
</feature>
<evidence type="ECO:0000256" key="8">
    <source>
        <dbReference type="SAM" id="Phobius"/>
    </source>
</evidence>
<evidence type="ECO:0000256" key="2">
    <source>
        <dbReference type="ARBA" id="ARBA00008017"/>
    </source>
</evidence>
<dbReference type="FunFam" id="2.30.30.60:FF:000003">
    <property type="entry name" value="Predicted mechanosensitive ion channel"/>
    <property type="match status" value="1"/>
</dbReference>
<keyword evidence="4 8" id="KW-0812">Transmembrane</keyword>
<evidence type="ECO:0000256" key="5">
    <source>
        <dbReference type="ARBA" id="ARBA00022989"/>
    </source>
</evidence>
<dbReference type="InterPro" id="IPR010920">
    <property type="entry name" value="LSM_dom_sf"/>
</dbReference>
<feature type="transmembrane region" description="Helical" evidence="8">
    <location>
        <begin position="568"/>
        <end position="593"/>
    </location>
</feature>
<keyword evidence="6 8" id="KW-0472">Membrane</keyword>
<proteinExistence type="inferred from homology"/>
<evidence type="ECO:0000256" key="1">
    <source>
        <dbReference type="ARBA" id="ARBA00004141"/>
    </source>
</evidence>